<comment type="caution">
    <text evidence="2">The sequence shown here is derived from an EMBL/GenBank/DDBJ whole genome shotgun (WGS) entry which is preliminary data.</text>
</comment>
<keyword evidence="3" id="KW-1185">Reference proteome</keyword>
<reference evidence="2" key="1">
    <citation type="submission" date="2023-06" db="EMBL/GenBank/DDBJ databases">
        <authorList>
            <consortium name="Lawrence Berkeley National Laboratory"/>
            <person name="Ahrendt S."/>
            <person name="Sahu N."/>
            <person name="Indic B."/>
            <person name="Wong-Bajracharya J."/>
            <person name="Merenyi Z."/>
            <person name="Ke H.-M."/>
            <person name="Monk M."/>
            <person name="Kocsube S."/>
            <person name="Drula E."/>
            <person name="Lipzen A."/>
            <person name="Balint B."/>
            <person name="Henrissat B."/>
            <person name="Andreopoulos B."/>
            <person name="Martin F.M."/>
            <person name="Harder C.B."/>
            <person name="Rigling D."/>
            <person name="Ford K.L."/>
            <person name="Foster G.D."/>
            <person name="Pangilinan J."/>
            <person name="Papanicolaou A."/>
            <person name="Barry K."/>
            <person name="LaButti K."/>
            <person name="Viragh M."/>
            <person name="Koriabine M."/>
            <person name="Yan M."/>
            <person name="Riley R."/>
            <person name="Champramary S."/>
            <person name="Plett K.L."/>
            <person name="Tsai I.J."/>
            <person name="Slot J."/>
            <person name="Sipos G."/>
            <person name="Plett J."/>
            <person name="Nagy L.G."/>
            <person name="Grigoriev I.V."/>
        </authorList>
    </citation>
    <scope>NUCLEOTIDE SEQUENCE</scope>
    <source>
        <strain evidence="2">ICMP 16352</strain>
    </source>
</reference>
<evidence type="ECO:0000313" key="2">
    <source>
        <dbReference type="EMBL" id="KAK0490779.1"/>
    </source>
</evidence>
<proteinExistence type="predicted"/>
<dbReference type="AlphaFoldDB" id="A0AA39PV91"/>
<gene>
    <name evidence="2" type="ORF">IW261DRAFT_1555952</name>
</gene>
<feature type="transmembrane region" description="Helical" evidence="1">
    <location>
        <begin position="126"/>
        <end position="145"/>
    </location>
</feature>
<feature type="transmembrane region" description="Helical" evidence="1">
    <location>
        <begin position="92"/>
        <end position="114"/>
    </location>
</feature>
<accession>A0AA39PV91</accession>
<feature type="transmembrane region" description="Helical" evidence="1">
    <location>
        <begin position="221"/>
        <end position="246"/>
    </location>
</feature>
<feature type="transmembrane region" description="Helical" evidence="1">
    <location>
        <begin position="55"/>
        <end position="80"/>
    </location>
</feature>
<dbReference type="EMBL" id="JAUEPR010000001">
    <property type="protein sequence ID" value="KAK0490779.1"/>
    <property type="molecule type" value="Genomic_DNA"/>
</dbReference>
<organism evidence="2 3">
    <name type="scientific">Armillaria novae-zelandiae</name>
    <dbReference type="NCBI Taxonomy" id="153914"/>
    <lineage>
        <taxon>Eukaryota</taxon>
        <taxon>Fungi</taxon>
        <taxon>Dikarya</taxon>
        <taxon>Basidiomycota</taxon>
        <taxon>Agaricomycotina</taxon>
        <taxon>Agaricomycetes</taxon>
        <taxon>Agaricomycetidae</taxon>
        <taxon>Agaricales</taxon>
        <taxon>Marasmiineae</taxon>
        <taxon>Physalacriaceae</taxon>
        <taxon>Armillaria</taxon>
    </lineage>
</organism>
<dbReference type="Proteomes" id="UP001175227">
    <property type="component" value="Unassembled WGS sequence"/>
</dbReference>
<evidence type="ECO:0000256" key="1">
    <source>
        <dbReference type="SAM" id="Phobius"/>
    </source>
</evidence>
<feature type="transmembrane region" description="Helical" evidence="1">
    <location>
        <begin position="20"/>
        <end position="43"/>
    </location>
</feature>
<protein>
    <submittedName>
        <fullName evidence="2">Uncharacterized protein</fullName>
    </submittedName>
</protein>
<keyword evidence="1" id="KW-1133">Transmembrane helix</keyword>
<name>A0AA39PV91_9AGAR</name>
<feature type="transmembrane region" description="Helical" evidence="1">
    <location>
        <begin position="192"/>
        <end position="209"/>
    </location>
</feature>
<keyword evidence="1" id="KW-0472">Membrane</keyword>
<sequence>MVNWSDPAEVAKDYLVFQRLIFAIFGVCLWELFTTCGFEWSLITRRRQFRWPLSMHFVFLLLFFFLSRYCILLAFIGLIISLSVTTRINCNALYTFNGWAGNMTILCASTSLMLRTMALWERRKSVVIPLLLLCAGHWGLLYRTMFIVHAAWEETAGACVVVQTSPKVLNVTFFFSASQSSRAILHSLTRNLAMGFDFIILCYTAFALISKHTARTDLWKLLFNDGLVYFLVTFSCNSIPAVLNILNLNTPMNVIATVPAALVSSIASGRAVMRLLDFHSHDVYVHSMSGMSSGNTPPRAPVPAAFAVSVAAPPLTRPEVHVTTEHFTMHEYPRAQYRKSQDSQNSLDLEAGAESYNVKGESVTSITDLRAR</sequence>
<evidence type="ECO:0000313" key="3">
    <source>
        <dbReference type="Proteomes" id="UP001175227"/>
    </source>
</evidence>
<keyword evidence="1" id="KW-0812">Transmembrane</keyword>